<dbReference type="STRING" id="1802668.A2831_00760"/>
<dbReference type="Gene3D" id="3.50.50.60">
    <property type="entry name" value="FAD/NAD(P)-binding domain"/>
    <property type="match status" value="1"/>
</dbReference>
<dbReference type="Gene3D" id="3.30.9.10">
    <property type="entry name" value="D-Amino Acid Oxidase, subunit A, domain 2"/>
    <property type="match status" value="1"/>
</dbReference>
<dbReference type="Proteomes" id="UP000177507">
    <property type="component" value="Unassembled WGS sequence"/>
</dbReference>
<evidence type="ECO:0000256" key="5">
    <source>
        <dbReference type="ARBA" id="ARBA00037941"/>
    </source>
</evidence>
<organism evidence="7 8">
    <name type="scientific">Candidatus Yanofskybacteria bacterium RIFCSPHIGHO2_01_FULL_44_17</name>
    <dbReference type="NCBI Taxonomy" id="1802668"/>
    <lineage>
        <taxon>Bacteria</taxon>
        <taxon>Candidatus Yanofskyibacteriota</taxon>
    </lineage>
</organism>
<comment type="cofactor">
    <cofactor evidence="1">
        <name>FAD</name>
        <dbReference type="ChEBI" id="CHEBI:57692"/>
    </cofactor>
</comment>
<evidence type="ECO:0000256" key="2">
    <source>
        <dbReference type="ARBA" id="ARBA00022630"/>
    </source>
</evidence>
<evidence type="ECO:0000259" key="6">
    <source>
        <dbReference type="Pfam" id="PF01266"/>
    </source>
</evidence>
<evidence type="ECO:0000256" key="1">
    <source>
        <dbReference type="ARBA" id="ARBA00001974"/>
    </source>
</evidence>
<reference evidence="7 8" key="1">
    <citation type="journal article" date="2016" name="Nat. Commun.">
        <title>Thousands of microbial genomes shed light on interconnected biogeochemical processes in an aquifer system.</title>
        <authorList>
            <person name="Anantharaman K."/>
            <person name="Brown C.T."/>
            <person name="Hug L.A."/>
            <person name="Sharon I."/>
            <person name="Castelle C.J."/>
            <person name="Probst A.J."/>
            <person name="Thomas B.C."/>
            <person name="Singh A."/>
            <person name="Wilkins M.J."/>
            <person name="Karaoz U."/>
            <person name="Brodie E.L."/>
            <person name="Williams K.H."/>
            <person name="Hubbard S.S."/>
            <person name="Banfield J.F."/>
        </authorList>
    </citation>
    <scope>NUCLEOTIDE SEQUENCE [LARGE SCALE GENOMIC DNA]</scope>
</reference>
<name>A0A1F8EVJ9_9BACT</name>
<accession>A0A1F8EVJ9</accession>
<dbReference type="InterPro" id="IPR006076">
    <property type="entry name" value="FAD-dep_OxRdtase"/>
</dbReference>
<evidence type="ECO:0000313" key="8">
    <source>
        <dbReference type="Proteomes" id="UP000177507"/>
    </source>
</evidence>
<comment type="caution">
    <text evidence="7">The sequence shown here is derived from an EMBL/GenBank/DDBJ whole genome shotgun (WGS) entry which is preliminary data.</text>
</comment>
<proteinExistence type="inferred from homology"/>
<evidence type="ECO:0000256" key="3">
    <source>
        <dbReference type="ARBA" id="ARBA00022827"/>
    </source>
</evidence>
<keyword evidence="3" id="KW-0274">FAD</keyword>
<sequence length="350" mass="38562">MAIAFPGKQIVVVEKNPLPGQETSRLNSNVIHSGLHESSGSLKERLARHGSRLIVEYALNNGLEINKTGMIIAVPWKSAFADPIGKYEAATLLRQNAKRQKINVEFLNWRNIKKYEPNIKAMCGVFIPNVWIVDAESLVAKMHSDAVCKNVDFYFDNAVVGIDPKSGVYEVSTPSLKIQAGAVVNAAGLYADKVAAMAGLNYQTEFWRGEYYEVSASKAGLIRRLVYPVISSGSPSKGIHFSPRLSGRLFIGPNARLVLSRSDYNEDKTSVNMFHEAASQFCPQIKLEDLGWAYSGIRPKVKNWQSNSDFSIKLDIGDPPFLNLIGIESPGLTASMAIAEYVEELLGPRL</sequence>
<dbReference type="Pfam" id="PF01266">
    <property type="entry name" value="DAO"/>
    <property type="match status" value="1"/>
</dbReference>
<dbReference type="AlphaFoldDB" id="A0A1F8EVJ9"/>
<dbReference type="EMBL" id="MGJI01000019">
    <property type="protein sequence ID" value="OGN04538.1"/>
    <property type="molecule type" value="Genomic_DNA"/>
</dbReference>
<comment type="similarity">
    <text evidence="5">Belongs to the L2HGDH family.</text>
</comment>
<dbReference type="GO" id="GO:0047545">
    <property type="term" value="F:(S)-2-hydroxyglutarate dehydrogenase activity"/>
    <property type="evidence" value="ECO:0007669"/>
    <property type="project" value="TreeGrafter"/>
</dbReference>
<keyword evidence="2" id="KW-0285">Flavoprotein</keyword>
<feature type="domain" description="FAD dependent oxidoreductase" evidence="6">
    <location>
        <begin position="7"/>
        <end position="345"/>
    </location>
</feature>
<dbReference type="InterPro" id="IPR036188">
    <property type="entry name" value="FAD/NAD-bd_sf"/>
</dbReference>
<evidence type="ECO:0000256" key="4">
    <source>
        <dbReference type="ARBA" id="ARBA00023002"/>
    </source>
</evidence>
<dbReference type="PANTHER" id="PTHR43104:SF4">
    <property type="entry name" value="L-2-HYDROXYGLUTARATE DEHYDROGENASE, MITOCHONDRIAL"/>
    <property type="match status" value="1"/>
</dbReference>
<protein>
    <recommendedName>
        <fullName evidence="6">FAD dependent oxidoreductase domain-containing protein</fullName>
    </recommendedName>
</protein>
<keyword evidence="4" id="KW-0560">Oxidoreductase</keyword>
<gene>
    <name evidence="7" type="ORF">A2831_00760</name>
</gene>
<evidence type="ECO:0000313" key="7">
    <source>
        <dbReference type="EMBL" id="OGN04538.1"/>
    </source>
</evidence>
<dbReference type="SUPFAM" id="SSF51905">
    <property type="entry name" value="FAD/NAD(P)-binding domain"/>
    <property type="match status" value="1"/>
</dbReference>
<dbReference type="PANTHER" id="PTHR43104">
    <property type="entry name" value="L-2-HYDROXYGLUTARATE DEHYDROGENASE, MITOCHONDRIAL"/>
    <property type="match status" value="1"/>
</dbReference>